<feature type="domain" description="HTH merR-type" evidence="3">
    <location>
        <begin position="10"/>
        <end position="78"/>
    </location>
</feature>
<dbReference type="Pfam" id="PF13411">
    <property type="entry name" value="MerR_1"/>
    <property type="match status" value="1"/>
</dbReference>
<comment type="caution">
    <text evidence="4">The sequence shown here is derived from an EMBL/GenBank/DDBJ whole genome shotgun (WGS) entry which is preliminary data.</text>
</comment>
<dbReference type="GO" id="GO:0003700">
    <property type="term" value="F:DNA-binding transcription factor activity"/>
    <property type="evidence" value="ECO:0007669"/>
    <property type="project" value="InterPro"/>
</dbReference>
<dbReference type="InterPro" id="IPR000551">
    <property type="entry name" value="MerR-type_HTH_dom"/>
</dbReference>
<accession>A0A844H4F2</accession>
<feature type="region of interest" description="Disordered" evidence="2">
    <location>
        <begin position="140"/>
        <end position="167"/>
    </location>
</feature>
<dbReference type="OrthoDB" id="9810140at2"/>
<dbReference type="Proteomes" id="UP000442533">
    <property type="component" value="Unassembled WGS sequence"/>
</dbReference>
<keyword evidence="5" id="KW-1185">Reference proteome</keyword>
<organism evidence="4 5">
    <name type="scientific">Paracoccus limosus</name>
    <dbReference type="NCBI Taxonomy" id="913252"/>
    <lineage>
        <taxon>Bacteria</taxon>
        <taxon>Pseudomonadati</taxon>
        <taxon>Pseudomonadota</taxon>
        <taxon>Alphaproteobacteria</taxon>
        <taxon>Rhodobacterales</taxon>
        <taxon>Paracoccaceae</taxon>
        <taxon>Paracoccus</taxon>
    </lineage>
</organism>
<evidence type="ECO:0000256" key="1">
    <source>
        <dbReference type="ARBA" id="ARBA00023125"/>
    </source>
</evidence>
<dbReference type="PROSITE" id="PS50937">
    <property type="entry name" value="HTH_MERR_2"/>
    <property type="match status" value="1"/>
</dbReference>
<dbReference type="Gene3D" id="1.10.1660.10">
    <property type="match status" value="1"/>
</dbReference>
<dbReference type="AlphaFoldDB" id="A0A844H4F2"/>
<name>A0A844H4F2_9RHOB</name>
<dbReference type="InterPro" id="IPR047057">
    <property type="entry name" value="MerR_fam"/>
</dbReference>
<dbReference type="PANTHER" id="PTHR30204:SF15">
    <property type="entry name" value="BLL5018 PROTEIN"/>
    <property type="match status" value="1"/>
</dbReference>
<dbReference type="PANTHER" id="PTHR30204">
    <property type="entry name" value="REDOX-CYCLING DRUG-SENSING TRANSCRIPTIONAL ACTIVATOR SOXR"/>
    <property type="match status" value="1"/>
</dbReference>
<dbReference type="CDD" id="cd04765">
    <property type="entry name" value="HTH_MlrA-like_sg2"/>
    <property type="match status" value="1"/>
</dbReference>
<gene>
    <name evidence="4" type="ORF">GL279_01250</name>
</gene>
<dbReference type="GO" id="GO:0003677">
    <property type="term" value="F:DNA binding"/>
    <property type="evidence" value="ECO:0007669"/>
    <property type="project" value="UniProtKB-KW"/>
</dbReference>
<evidence type="ECO:0000313" key="5">
    <source>
        <dbReference type="Proteomes" id="UP000442533"/>
    </source>
</evidence>
<proteinExistence type="predicted"/>
<reference evidence="4 5" key="1">
    <citation type="submission" date="2019-11" db="EMBL/GenBank/DDBJ databases">
        <authorList>
            <person name="Dong K."/>
        </authorList>
    </citation>
    <scope>NUCLEOTIDE SEQUENCE [LARGE SCALE GENOMIC DNA]</scope>
    <source>
        <strain evidence="4 5">JCM 17370</strain>
    </source>
</reference>
<evidence type="ECO:0000259" key="3">
    <source>
        <dbReference type="PROSITE" id="PS50937"/>
    </source>
</evidence>
<keyword evidence="1" id="KW-0238">DNA-binding</keyword>
<evidence type="ECO:0000256" key="2">
    <source>
        <dbReference type="SAM" id="MobiDB-lite"/>
    </source>
</evidence>
<sequence length="202" mass="21677">MEKSPDAFRSIGEVSRLVGVAPHVLRYWESQFSQLSPVKRSDGRRYYRPEDVRLVAGLCQVMREEGMSIRGAKRLIAADRGAGLRQIGALRLGEAMGESSAEQSTGPAVRLALPEAATVALAPATTAQAAQPAILAPAGAETDNASFPDEQPPAPWRPTPDADRGDWLDRLGHAATLLRRQRSHPLPAAALTALRDARTGAR</sequence>
<evidence type="ECO:0000313" key="4">
    <source>
        <dbReference type="EMBL" id="MTH33218.1"/>
    </source>
</evidence>
<protein>
    <submittedName>
        <fullName evidence="4">MerR family transcriptional regulator</fullName>
    </submittedName>
</protein>
<dbReference type="SUPFAM" id="SSF46955">
    <property type="entry name" value="Putative DNA-binding domain"/>
    <property type="match status" value="1"/>
</dbReference>
<dbReference type="InterPro" id="IPR009061">
    <property type="entry name" value="DNA-bd_dom_put_sf"/>
</dbReference>
<dbReference type="SMART" id="SM00422">
    <property type="entry name" value="HTH_MERR"/>
    <property type="match status" value="1"/>
</dbReference>
<dbReference type="RefSeq" id="WP_155062774.1">
    <property type="nucleotide sequence ID" value="NZ_WMIF01000001.1"/>
</dbReference>
<dbReference type="EMBL" id="WMIF01000001">
    <property type="protein sequence ID" value="MTH33218.1"/>
    <property type="molecule type" value="Genomic_DNA"/>
</dbReference>